<dbReference type="PANTHER" id="PTHR32089">
    <property type="entry name" value="METHYL-ACCEPTING CHEMOTAXIS PROTEIN MCPB"/>
    <property type="match status" value="1"/>
</dbReference>
<evidence type="ECO:0000313" key="7">
    <source>
        <dbReference type="EMBL" id="MBV7272076.1"/>
    </source>
</evidence>
<protein>
    <recommendedName>
        <fullName evidence="9">Methyl-accepting chemotaxis protein</fullName>
    </recommendedName>
</protein>
<evidence type="ECO:0000256" key="3">
    <source>
        <dbReference type="PROSITE-ProRule" id="PRU00284"/>
    </source>
</evidence>
<evidence type="ECO:0000259" key="5">
    <source>
        <dbReference type="PROSITE" id="PS50111"/>
    </source>
</evidence>
<dbReference type="AlphaFoldDB" id="A0A949WQ00"/>
<comment type="caution">
    <text evidence="7">The sequence shown here is derived from an EMBL/GenBank/DDBJ whole genome shotgun (WGS) entry which is preliminary data.</text>
</comment>
<keyword evidence="1 3" id="KW-0807">Transducer</keyword>
<dbReference type="SMART" id="SM00283">
    <property type="entry name" value="MA"/>
    <property type="match status" value="1"/>
</dbReference>
<feature type="domain" description="Methyl-accepting transducer" evidence="5">
    <location>
        <begin position="402"/>
        <end position="652"/>
    </location>
</feature>
<accession>A0A949WQ00</accession>
<dbReference type="CDD" id="cd12913">
    <property type="entry name" value="PDC1_MCP_like"/>
    <property type="match status" value="1"/>
</dbReference>
<dbReference type="CDD" id="cd11386">
    <property type="entry name" value="MCP_signal"/>
    <property type="match status" value="1"/>
</dbReference>
<dbReference type="PANTHER" id="PTHR32089:SF112">
    <property type="entry name" value="LYSOZYME-LIKE PROTEIN-RELATED"/>
    <property type="match status" value="1"/>
</dbReference>
<keyword evidence="4" id="KW-0472">Membrane</keyword>
<feature type="domain" description="HAMP" evidence="6">
    <location>
        <begin position="327"/>
        <end position="383"/>
    </location>
</feature>
<evidence type="ECO:0000256" key="1">
    <source>
        <dbReference type="ARBA" id="ARBA00023224"/>
    </source>
</evidence>
<sequence length="688" mass="76063">MRKISTKIVLAISVSCILLSVLVGVVSILESRIVISSEAKDKLSYLTKSNSDVENLQLRTTQNSVDGLASVVSSKVDITKLSDSNYLKEFNESLKPIVKSFLSENKGAVDEYVTFDANFPGELYYSTFLLNDGKYEEPPAIPKEQFKEDDPSMAWYFDPIKSKQGVWSDPYEDKTLKLNLITYSKPVIVNGKFIAIVGTDIKIDDFKKNILETKLYNSGYEFLLNNKLDFLVHSKYTMKDNFKAIENGRFAEIAKDMASKNNGTYEVNIDNKDMIISYSKLINGSILVNAVPKTEIFNSLSRSLWIIIGVIAVGVLIAVIVAWYLGKRISKPINEIVELVNRTSKLNLVYDKKFEYLLNLKDEVGDMARATANMRKELRGIASELEETSSDTLNISKEVIQITEEVSTNIVEITKTVSEVAEGASLQAAQAGEGAEQLSSLSNEIDTIVGNSDNIKHYVEIVADVNDKGNKSLKTLQEKFNTNVEISNTVTKNADLLAEKSISVSQIIETIKNIAEQTNLLALNAAIEAARAGESGKGFAVVSDEVRKLAEETSQATEEISNIINEIKEDINITKNNVDLVQNIVSEANDKLIETEKSFDTISSAVNKNITQTNLLANNIKNIGNNKNKVVEAIQNMSSVAEESAASTEEMSASMDIQAGRIIDIVEAAKKSEEISEKLMKIVGKFKY</sequence>
<dbReference type="GO" id="GO:0016020">
    <property type="term" value="C:membrane"/>
    <property type="evidence" value="ECO:0007669"/>
    <property type="project" value="InterPro"/>
</dbReference>
<feature type="transmembrane region" description="Helical" evidence="4">
    <location>
        <begin position="304"/>
        <end position="325"/>
    </location>
</feature>
<dbReference type="InterPro" id="IPR004089">
    <property type="entry name" value="MCPsignal_dom"/>
</dbReference>
<gene>
    <name evidence="7" type="ORF">I6U48_03985</name>
</gene>
<evidence type="ECO:0000256" key="4">
    <source>
        <dbReference type="SAM" id="Phobius"/>
    </source>
</evidence>
<dbReference type="GO" id="GO:0007165">
    <property type="term" value="P:signal transduction"/>
    <property type="evidence" value="ECO:0007669"/>
    <property type="project" value="UniProtKB-KW"/>
</dbReference>
<dbReference type="PROSITE" id="PS50885">
    <property type="entry name" value="HAMP"/>
    <property type="match status" value="1"/>
</dbReference>
<dbReference type="RefSeq" id="WP_218319110.1">
    <property type="nucleotide sequence ID" value="NZ_JAEEGC010000018.1"/>
</dbReference>
<evidence type="ECO:0000256" key="2">
    <source>
        <dbReference type="ARBA" id="ARBA00029447"/>
    </source>
</evidence>
<evidence type="ECO:0000313" key="8">
    <source>
        <dbReference type="Proteomes" id="UP000694308"/>
    </source>
</evidence>
<dbReference type="EMBL" id="JAEEGC010000018">
    <property type="protein sequence ID" value="MBV7272076.1"/>
    <property type="molecule type" value="Genomic_DNA"/>
</dbReference>
<dbReference type="Proteomes" id="UP000694308">
    <property type="component" value="Unassembled WGS sequence"/>
</dbReference>
<proteinExistence type="inferred from homology"/>
<dbReference type="Pfam" id="PF00015">
    <property type="entry name" value="MCPsignal"/>
    <property type="match status" value="1"/>
</dbReference>
<evidence type="ECO:0008006" key="9">
    <source>
        <dbReference type="Google" id="ProtNLM"/>
    </source>
</evidence>
<dbReference type="PROSITE" id="PS50111">
    <property type="entry name" value="CHEMOTAXIS_TRANSDUC_2"/>
    <property type="match status" value="1"/>
</dbReference>
<comment type="similarity">
    <text evidence="2">Belongs to the methyl-accepting chemotaxis (MCP) protein family.</text>
</comment>
<reference evidence="7" key="1">
    <citation type="submission" date="2020-12" db="EMBL/GenBank/DDBJ databases">
        <title>Clostridium thailandense sp. nov., a novel acetogenic bacterium isolated from peat land soil in Thailand.</title>
        <authorList>
            <person name="Chaikitkaew S."/>
            <person name="Birkeland N.K."/>
        </authorList>
    </citation>
    <scope>NUCLEOTIDE SEQUENCE</scope>
    <source>
        <strain evidence="7">PL3</strain>
    </source>
</reference>
<dbReference type="InterPro" id="IPR003660">
    <property type="entry name" value="HAMP_dom"/>
</dbReference>
<name>A0A949WQ00_9CLOT</name>
<organism evidence="7 8">
    <name type="scientific">Clostridium thailandense</name>
    <dbReference type="NCBI Taxonomy" id="2794346"/>
    <lineage>
        <taxon>Bacteria</taxon>
        <taxon>Bacillati</taxon>
        <taxon>Bacillota</taxon>
        <taxon>Clostridia</taxon>
        <taxon>Eubacteriales</taxon>
        <taxon>Clostridiaceae</taxon>
        <taxon>Clostridium</taxon>
    </lineage>
</organism>
<dbReference type="Pfam" id="PF22673">
    <property type="entry name" value="MCP-like_PDC_1"/>
    <property type="match status" value="1"/>
</dbReference>
<dbReference type="CDD" id="cd12912">
    <property type="entry name" value="PDC2_MCP_like"/>
    <property type="match status" value="1"/>
</dbReference>
<keyword evidence="4" id="KW-0812">Transmembrane</keyword>
<keyword evidence="4" id="KW-1133">Transmembrane helix</keyword>
<keyword evidence="8" id="KW-1185">Reference proteome</keyword>
<evidence type="ECO:0000259" key="6">
    <source>
        <dbReference type="PROSITE" id="PS50885"/>
    </source>
</evidence>